<dbReference type="InterPro" id="IPR011990">
    <property type="entry name" value="TPR-like_helical_dom_sf"/>
</dbReference>
<protein>
    <recommendedName>
        <fullName evidence="2">F-box domain-containing protein</fullName>
    </recommendedName>
</protein>
<sequence length="667" mass="76068">MDTLSTFVDNLRRESEQRQHGAVISECTRACEQLVSLHVNLLDIRARSLVACAQFDKALKDALQIQQLDIASSVGYLCQGYIHMEQGRWKAAKEAYKRGKWEVPDTDPGYADIINGIRASVQLGKKRVDIVSKLPDEISFSIIHMLYANNDSYHTAQCEYLMVCKRWRQLIIGSGHLQFHMGSPEDELNPIIASVSNYTKSLHFFLYNQPFYDVMEAPNQFKSLVTLDVKNTCLGNPQRMITALQSAGDTLTRLTLVHHLSPMSPDQGAPIRISAILKNCPHLKVLECEGNFNLKRLRDAYRGITELMIHPTVSHIDHGKMMEIMRRFPSLEILDVWSISDARPLTVIHEYCPSLRHLFFSVGPSLAQTLRHNLSRGQEEGLRTLSVQGINTQDALYHLASVIIHHHTTLGLLDLSLEADVTGAGAMTELLQENIHLQLPEMKRLQVQCQPDMLHRQEYLDMIAWIIQHSPNLSTVSLEGPTIEARVLSALAKCEHLSSFMIERPPGFTSTLPEDYYERMQDFFREHERYMDEHNRGGSRIEFISMQLDGPDFLLYGFIGCLRRLQTLTLYSDGDMNEDYGALFKVCSRLRRVVLLCRGSISRHVFYHLRFLQELEDLTISGDVNDAQAGLLSLQNCQNLKHLVCYSRDVDYNVKEALRSKIPDVFI</sequence>
<accession>A0A077WV74</accession>
<name>A0A077WV74_9FUNG</name>
<dbReference type="AlphaFoldDB" id="A0A077WV74"/>
<gene>
    <name evidence="1" type="ORF">LRAMOSA11093</name>
</gene>
<evidence type="ECO:0000313" key="1">
    <source>
        <dbReference type="EMBL" id="CDS10607.1"/>
    </source>
</evidence>
<organism evidence="1">
    <name type="scientific">Lichtheimia ramosa</name>
    <dbReference type="NCBI Taxonomy" id="688394"/>
    <lineage>
        <taxon>Eukaryota</taxon>
        <taxon>Fungi</taxon>
        <taxon>Fungi incertae sedis</taxon>
        <taxon>Mucoromycota</taxon>
        <taxon>Mucoromycotina</taxon>
        <taxon>Mucoromycetes</taxon>
        <taxon>Mucorales</taxon>
        <taxon>Lichtheimiaceae</taxon>
        <taxon>Lichtheimia</taxon>
    </lineage>
</organism>
<dbReference type="Gene3D" id="1.25.40.10">
    <property type="entry name" value="Tetratricopeptide repeat domain"/>
    <property type="match status" value="1"/>
</dbReference>
<dbReference type="OrthoDB" id="2267601at2759"/>
<dbReference type="InterPro" id="IPR032675">
    <property type="entry name" value="LRR_dom_sf"/>
</dbReference>
<dbReference type="SUPFAM" id="SSF48452">
    <property type="entry name" value="TPR-like"/>
    <property type="match status" value="1"/>
</dbReference>
<evidence type="ECO:0008006" key="2">
    <source>
        <dbReference type="Google" id="ProtNLM"/>
    </source>
</evidence>
<dbReference type="GO" id="GO:0019005">
    <property type="term" value="C:SCF ubiquitin ligase complex"/>
    <property type="evidence" value="ECO:0007669"/>
    <property type="project" value="TreeGrafter"/>
</dbReference>
<dbReference type="PANTHER" id="PTHR13318">
    <property type="entry name" value="PARTNER OF PAIRED, ISOFORM B-RELATED"/>
    <property type="match status" value="1"/>
</dbReference>
<reference evidence="1" key="1">
    <citation type="journal article" date="2014" name="Genome Announc.">
        <title>De novo whole-genome sequence and genome annotation of Lichtheimia ramosa.</title>
        <authorList>
            <person name="Linde J."/>
            <person name="Schwartze V."/>
            <person name="Binder U."/>
            <person name="Lass-Florl C."/>
            <person name="Voigt K."/>
            <person name="Horn F."/>
        </authorList>
    </citation>
    <scope>NUCLEOTIDE SEQUENCE</scope>
    <source>
        <strain evidence="1">JMRC FSU:6197</strain>
    </source>
</reference>
<proteinExistence type="predicted"/>
<dbReference type="GO" id="GO:0031146">
    <property type="term" value="P:SCF-dependent proteasomal ubiquitin-dependent protein catabolic process"/>
    <property type="evidence" value="ECO:0007669"/>
    <property type="project" value="TreeGrafter"/>
</dbReference>
<dbReference type="SUPFAM" id="SSF52047">
    <property type="entry name" value="RNI-like"/>
    <property type="match status" value="1"/>
</dbReference>
<dbReference type="EMBL" id="LK023337">
    <property type="protein sequence ID" value="CDS10607.1"/>
    <property type="molecule type" value="Genomic_DNA"/>
</dbReference>
<dbReference type="Gene3D" id="3.80.10.10">
    <property type="entry name" value="Ribonuclease Inhibitor"/>
    <property type="match status" value="2"/>
</dbReference>
<dbReference type="PANTHER" id="PTHR13318:SF95">
    <property type="entry name" value="F-BOX PROTEIN YLR352W"/>
    <property type="match status" value="1"/>
</dbReference>